<dbReference type="AlphaFoldDB" id="A0A0P6VIW9"/>
<accession>A0A0P6VIW9</accession>
<gene>
    <name evidence="1" type="ORF">ABB55_07710</name>
</gene>
<dbReference type="EMBL" id="LJYW01000001">
    <property type="protein sequence ID" value="KPL52126.1"/>
    <property type="molecule type" value="Genomic_DNA"/>
</dbReference>
<sequence>MIGQLKTLLRVKQLKEDQALRNMQKKRQDLRDAQIAVDERRGVMEESRRTLRAREDAIYQEIIGTRTNVDGIKETKGKVLRLEAEHQILVDDVERARHVMMRIEKELQEATNIYNKCVKDRDKYQILTTEVGATIAAELGLAEENEIEDLFSRKREQPA</sequence>
<reference evidence="1 2" key="1">
    <citation type="submission" date="2015-09" db="EMBL/GenBank/DDBJ databases">
        <authorList>
            <person name="Jackson K.R."/>
            <person name="Lunt B.L."/>
            <person name="Fisher J.N.B."/>
            <person name="Gardner A.V."/>
            <person name="Bailey M.E."/>
            <person name="Deus L.M."/>
            <person name="Earl A.S."/>
            <person name="Gibby P.D."/>
            <person name="Hartmann K.A."/>
            <person name="Liu J.E."/>
            <person name="Manci A.M."/>
            <person name="Nielsen D.A."/>
            <person name="Solomon M.B."/>
            <person name="Breakwell D.P."/>
            <person name="Burnett S.H."/>
            <person name="Grose J.H."/>
        </authorList>
    </citation>
    <scope>NUCLEOTIDE SEQUENCE [LARGE SCALE GENOMIC DNA]</scope>
    <source>
        <strain evidence="1 2">16</strain>
    </source>
</reference>
<dbReference type="Gene3D" id="1.10.287.1700">
    <property type="match status" value="1"/>
</dbReference>
<evidence type="ECO:0000313" key="2">
    <source>
        <dbReference type="Proteomes" id="UP000048984"/>
    </source>
</evidence>
<reference evidence="1 2" key="2">
    <citation type="submission" date="2015-10" db="EMBL/GenBank/DDBJ databases">
        <title>Draft Genome Sequence of Prosthecomicrobium hirschii ATCC 27832.</title>
        <authorList>
            <person name="Daniel J."/>
            <person name="Givan S.A."/>
            <person name="Brun Y.V."/>
            <person name="Brown P.J."/>
        </authorList>
    </citation>
    <scope>NUCLEOTIDE SEQUENCE [LARGE SCALE GENOMIC DNA]</scope>
    <source>
        <strain evidence="1 2">16</strain>
    </source>
</reference>
<organism evidence="1 2">
    <name type="scientific">Prosthecodimorpha hirschii</name>
    <dbReference type="NCBI Taxonomy" id="665126"/>
    <lineage>
        <taxon>Bacteria</taxon>
        <taxon>Pseudomonadati</taxon>
        <taxon>Pseudomonadota</taxon>
        <taxon>Alphaproteobacteria</taxon>
        <taxon>Hyphomicrobiales</taxon>
        <taxon>Ancalomicrobiaceae</taxon>
        <taxon>Prosthecodimorpha</taxon>
    </lineage>
</organism>
<comment type="caution">
    <text evidence="1">The sequence shown here is derived from an EMBL/GenBank/DDBJ whole genome shotgun (WGS) entry which is preliminary data.</text>
</comment>
<name>A0A0P6VIW9_9HYPH</name>
<dbReference type="Pfam" id="PF07321">
    <property type="entry name" value="YscO"/>
    <property type="match status" value="1"/>
</dbReference>
<keyword evidence="2" id="KW-1185">Reference proteome</keyword>
<dbReference type="RefSeq" id="WP_054358289.1">
    <property type="nucleotide sequence ID" value="NZ_LJYW01000001.1"/>
</dbReference>
<dbReference type="STRING" id="665126.ABB55_07710"/>
<dbReference type="InterPro" id="IPR009929">
    <property type="entry name" value="T3SS_YscO"/>
</dbReference>
<proteinExistence type="predicted"/>
<dbReference type="InterPro" id="IPR053716">
    <property type="entry name" value="Flag_assembly_chemotaxis_eff"/>
</dbReference>
<evidence type="ECO:0000313" key="1">
    <source>
        <dbReference type="EMBL" id="KPL52126.1"/>
    </source>
</evidence>
<dbReference type="Proteomes" id="UP000048984">
    <property type="component" value="Unassembled WGS sequence"/>
</dbReference>
<evidence type="ECO:0008006" key="3">
    <source>
        <dbReference type="Google" id="ProtNLM"/>
    </source>
</evidence>
<protein>
    <recommendedName>
        <fullName evidence="3">Type III secretion protein</fullName>
    </recommendedName>
</protein>